<dbReference type="Pfam" id="PF01042">
    <property type="entry name" value="Ribonuc_L-PSP"/>
    <property type="match status" value="1"/>
</dbReference>
<dbReference type="STRING" id="29563.SAMN02983006_01951"/>
<dbReference type="Gene3D" id="3.30.1330.40">
    <property type="entry name" value="RutC-like"/>
    <property type="match status" value="1"/>
</dbReference>
<dbReference type="FunFam" id="3.30.1330.40:FF:000001">
    <property type="entry name" value="L-PSP family endoribonuclease"/>
    <property type="match status" value="1"/>
</dbReference>
<dbReference type="GO" id="GO:0019239">
    <property type="term" value="F:deaminase activity"/>
    <property type="evidence" value="ECO:0007669"/>
    <property type="project" value="TreeGrafter"/>
</dbReference>
<gene>
    <name evidence="2" type="ORF">SAMN02983006_01951</name>
</gene>
<dbReference type="InterPro" id="IPR035959">
    <property type="entry name" value="RutC-like_sf"/>
</dbReference>
<dbReference type="NCBIfam" id="TIGR00004">
    <property type="entry name" value="Rid family detoxifying hydrolase"/>
    <property type="match status" value="1"/>
</dbReference>
<dbReference type="EMBL" id="FOTI01000029">
    <property type="protein sequence ID" value="SFL75454.1"/>
    <property type="molecule type" value="Genomic_DNA"/>
</dbReference>
<dbReference type="GO" id="GO:0005829">
    <property type="term" value="C:cytosol"/>
    <property type="evidence" value="ECO:0007669"/>
    <property type="project" value="TreeGrafter"/>
</dbReference>
<dbReference type="PANTHER" id="PTHR11803">
    <property type="entry name" value="2-IMINOBUTANOATE/2-IMINOPROPANOATE DEAMINASE RIDA"/>
    <property type="match status" value="1"/>
</dbReference>
<dbReference type="PANTHER" id="PTHR11803:SF39">
    <property type="entry name" value="2-IMINOBUTANOATE_2-IMINOPROPANOATE DEAMINASE"/>
    <property type="match status" value="1"/>
</dbReference>
<sequence>MAKNIINSKQAPAAIGPYSQAVDVNGMLFISGQIPINPATGQLVSSDMIVQTKQVLDNLIAILEKAGYQLKDVVKTEIFLTDLDQFELVNRVYAEYFTAKQPARICVEVARLPRNVQLEIAALAVKES</sequence>
<dbReference type="SUPFAM" id="SSF55298">
    <property type="entry name" value="YjgF-like"/>
    <property type="match status" value="1"/>
</dbReference>
<dbReference type="AlphaFoldDB" id="A0A1I4K9L9"/>
<dbReference type="InterPro" id="IPR006056">
    <property type="entry name" value="RidA"/>
</dbReference>
<dbReference type="CDD" id="cd00448">
    <property type="entry name" value="YjgF_YER057c_UK114_family"/>
    <property type="match status" value="1"/>
</dbReference>
<dbReference type="OrthoDB" id="9803101at2"/>
<accession>A0A1I4K9L9</accession>
<dbReference type="Proteomes" id="UP000199006">
    <property type="component" value="Unassembled WGS sequence"/>
</dbReference>
<comment type="similarity">
    <text evidence="1">Belongs to the RutC family.</text>
</comment>
<evidence type="ECO:0000313" key="3">
    <source>
        <dbReference type="Proteomes" id="UP000199006"/>
    </source>
</evidence>
<name>A0A1I4K9L9_9FIRM</name>
<dbReference type="InterPro" id="IPR006175">
    <property type="entry name" value="YjgF/YER057c/UK114"/>
</dbReference>
<dbReference type="RefSeq" id="WP_089862025.1">
    <property type="nucleotide sequence ID" value="NZ_FOTI01000029.1"/>
</dbReference>
<protein>
    <submittedName>
        <fullName evidence="2">2-iminobutanoate/2-iminopropanoate deaminase</fullName>
    </submittedName>
</protein>
<evidence type="ECO:0000313" key="2">
    <source>
        <dbReference type="EMBL" id="SFL75454.1"/>
    </source>
</evidence>
<keyword evidence="3" id="KW-1185">Reference proteome</keyword>
<proteinExistence type="inferred from homology"/>
<evidence type="ECO:0000256" key="1">
    <source>
        <dbReference type="ARBA" id="ARBA00010552"/>
    </source>
</evidence>
<organism evidence="2 3">
    <name type="scientific">Halanaerobium salsuginis</name>
    <dbReference type="NCBI Taxonomy" id="29563"/>
    <lineage>
        <taxon>Bacteria</taxon>
        <taxon>Bacillati</taxon>
        <taxon>Bacillota</taxon>
        <taxon>Clostridia</taxon>
        <taxon>Halanaerobiales</taxon>
        <taxon>Halanaerobiaceae</taxon>
        <taxon>Halanaerobium</taxon>
    </lineage>
</organism>
<reference evidence="2 3" key="1">
    <citation type="submission" date="2016-10" db="EMBL/GenBank/DDBJ databases">
        <authorList>
            <person name="de Groot N.N."/>
        </authorList>
    </citation>
    <scope>NUCLEOTIDE SEQUENCE [LARGE SCALE GENOMIC DNA]</scope>
    <source>
        <strain evidence="2 3">ATCC 51327</strain>
    </source>
</reference>